<comment type="subcellular location">
    <subcellularLocation>
        <location evidence="6">Cell membrane</location>
        <topology evidence="6">Multi-pass membrane protein</topology>
    </subcellularLocation>
    <subcellularLocation>
        <location evidence="1">Membrane</location>
        <topology evidence="1">Multi-pass membrane protein</topology>
    </subcellularLocation>
</comment>
<comment type="similarity">
    <text evidence="6">Belongs to the binding-protein-dependent transport system permease family.</text>
</comment>
<feature type="transmembrane region" description="Helical" evidence="6">
    <location>
        <begin position="52"/>
        <end position="74"/>
    </location>
</feature>
<feature type="transmembrane region" description="Helical" evidence="6">
    <location>
        <begin position="176"/>
        <end position="197"/>
    </location>
</feature>
<proteinExistence type="inferred from homology"/>
<dbReference type="Pfam" id="PF00528">
    <property type="entry name" value="BPD_transp_1"/>
    <property type="match status" value="1"/>
</dbReference>
<evidence type="ECO:0000256" key="1">
    <source>
        <dbReference type="ARBA" id="ARBA00004141"/>
    </source>
</evidence>
<keyword evidence="4 6" id="KW-1133">Transmembrane helix</keyword>
<dbReference type="PANTHER" id="PTHR30177:SF4">
    <property type="entry name" value="OSMOPROTECTANT IMPORT PERMEASE PROTEIN OSMW"/>
    <property type="match status" value="1"/>
</dbReference>
<dbReference type="GO" id="GO:0005886">
    <property type="term" value="C:plasma membrane"/>
    <property type="evidence" value="ECO:0007669"/>
    <property type="project" value="UniProtKB-SubCell"/>
</dbReference>
<keyword evidence="2 6" id="KW-0813">Transport</keyword>
<dbReference type="GO" id="GO:0031460">
    <property type="term" value="P:glycine betaine transport"/>
    <property type="evidence" value="ECO:0007669"/>
    <property type="project" value="TreeGrafter"/>
</dbReference>
<name>A0A0P9EXV4_9CHLR</name>
<keyword evidence="5 6" id="KW-0472">Membrane</keyword>
<accession>A0A0P9EXV4</accession>
<dbReference type="EMBL" id="LJCR01002210">
    <property type="protein sequence ID" value="KPV49083.1"/>
    <property type="molecule type" value="Genomic_DNA"/>
</dbReference>
<gene>
    <name evidence="8" type="ORF">SE17_34615</name>
</gene>
<dbReference type="AlphaFoldDB" id="A0A0P9EXV4"/>
<feature type="transmembrane region" description="Helical" evidence="6">
    <location>
        <begin position="80"/>
        <end position="108"/>
    </location>
</feature>
<keyword evidence="3 6" id="KW-0812">Transmembrane</keyword>
<evidence type="ECO:0000256" key="6">
    <source>
        <dbReference type="RuleBase" id="RU363032"/>
    </source>
</evidence>
<dbReference type="InterPro" id="IPR000515">
    <property type="entry name" value="MetI-like"/>
</dbReference>
<dbReference type="CDD" id="cd06261">
    <property type="entry name" value="TM_PBP2"/>
    <property type="match status" value="1"/>
</dbReference>
<dbReference type="InterPro" id="IPR035906">
    <property type="entry name" value="MetI-like_sf"/>
</dbReference>
<dbReference type="GO" id="GO:0055085">
    <property type="term" value="P:transmembrane transport"/>
    <property type="evidence" value="ECO:0007669"/>
    <property type="project" value="InterPro"/>
</dbReference>
<evidence type="ECO:0000313" key="8">
    <source>
        <dbReference type="EMBL" id="KPV49083.1"/>
    </source>
</evidence>
<evidence type="ECO:0000256" key="4">
    <source>
        <dbReference type="ARBA" id="ARBA00022989"/>
    </source>
</evidence>
<evidence type="ECO:0000256" key="2">
    <source>
        <dbReference type="ARBA" id="ARBA00022448"/>
    </source>
</evidence>
<comment type="caution">
    <text evidence="8">The sequence shown here is derived from an EMBL/GenBank/DDBJ whole genome shotgun (WGS) entry which is preliminary data.</text>
</comment>
<dbReference type="PANTHER" id="PTHR30177">
    <property type="entry name" value="GLYCINE BETAINE/L-PROLINE TRANSPORT SYSTEM PERMEASE PROTEIN PROW"/>
    <property type="match status" value="1"/>
</dbReference>
<dbReference type="SUPFAM" id="SSF161098">
    <property type="entry name" value="MetI-like"/>
    <property type="match status" value="1"/>
</dbReference>
<protein>
    <submittedName>
        <fullName evidence="8">ABC transporter permease</fullName>
    </submittedName>
</protein>
<feature type="transmembrane region" description="Helical" evidence="6">
    <location>
        <begin position="20"/>
        <end position="40"/>
    </location>
</feature>
<evidence type="ECO:0000259" key="7">
    <source>
        <dbReference type="PROSITE" id="PS50928"/>
    </source>
</evidence>
<evidence type="ECO:0000256" key="3">
    <source>
        <dbReference type="ARBA" id="ARBA00022692"/>
    </source>
</evidence>
<feature type="transmembrane region" description="Helical" evidence="6">
    <location>
        <begin position="129"/>
        <end position="156"/>
    </location>
</feature>
<reference evidence="8 9" key="1">
    <citation type="submission" date="2015-09" db="EMBL/GenBank/DDBJ databases">
        <title>Draft genome sequence of Kouleothrix aurantiaca JCM 19913.</title>
        <authorList>
            <person name="Hemp J."/>
        </authorList>
    </citation>
    <scope>NUCLEOTIDE SEQUENCE [LARGE SCALE GENOMIC DNA]</scope>
    <source>
        <strain evidence="8 9">COM-B</strain>
    </source>
</reference>
<sequence length="213" mass="22255">MRYLINNSGLVLGLVGEHLRLAAISLAIALLIAVPLGWLLSRVRWLRGPVLGVLGVIYTIPSLSLFVLLIPLLGLGPRTAIVALIAYAQLVLVRNVVVGLVGIDPAIVEAARGMGMNGWQRFARVELPLALPLILAGTRVATLSIIGIGTIAAFINGGGLGRLLFDGVATGNRGKIVAGSIAIALLALGANMILRWLERRSARALLGEDAALS</sequence>
<feature type="domain" description="ABC transmembrane type-1" evidence="7">
    <location>
        <begin position="15"/>
        <end position="194"/>
    </location>
</feature>
<evidence type="ECO:0000256" key="5">
    <source>
        <dbReference type="ARBA" id="ARBA00023136"/>
    </source>
</evidence>
<dbReference type="PROSITE" id="PS50928">
    <property type="entry name" value="ABC_TM1"/>
    <property type="match status" value="1"/>
</dbReference>
<keyword evidence="9" id="KW-1185">Reference proteome</keyword>
<dbReference type="Proteomes" id="UP000050509">
    <property type="component" value="Unassembled WGS sequence"/>
</dbReference>
<organism evidence="8 9">
    <name type="scientific">Kouleothrix aurantiaca</name>
    <dbReference type="NCBI Taxonomy" id="186479"/>
    <lineage>
        <taxon>Bacteria</taxon>
        <taxon>Bacillati</taxon>
        <taxon>Chloroflexota</taxon>
        <taxon>Chloroflexia</taxon>
        <taxon>Chloroflexales</taxon>
        <taxon>Roseiflexineae</taxon>
        <taxon>Roseiflexaceae</taxon>
        <taxon>Kouleothrix</taxon>
    </lineage>
</organism>
<dbReference type="Gene3D" id="1.10.3720.10">
    <property type="entry name" value="MetI-like"/>
    <property type="match status" value="1"/>
</dbReference>
<evidence type="ECO:0000313" key="9">
    <source>
        <dbReference type="Proteomes" id="UP000050509"/>
    </source>
</evidence>
<dbReference type="InterPro" id="IPR051204">
    <property type="entry name" value="ABC_transp_perm/SBD"/>
</dbReference>